<reference evidence="1 2" key="1">
    <citation type="submission" date="2019-09" db="EMBL/GenBank/DDBJ databases">
        <authorList>
            <person name="Pidcock S.E."/>
            <person name="Huws S.A."/>
        </authorList>
    </citation>
    <scope>NUCLEOTIDE SEQUENCE [LARGE SCALE GENOMIC DNA]</scope>
    <source>
        <strain evidence="1 2">MZ8</strain>
    </source>
</reference>
<gene>
    <name evidence="1" type="ORF">F0Q01_11685</name>
</gene>
<reference evidence="1 2" key="2">
    <citation type="submission" date="2020-03" db="EMBL/GenBank/DDBJ databases">
        <title>Investigating the evolutionary divergence of the Butyrivibrio group.</title>
        <authorList>
            <person name="Skvortsov T."/>
            <person name="Santos F.G."/>
            <person name="Ting K.S."/>
            <person name="Creevey C.J."/>
        </authorList>
    </citation>
    <scope>NUCLEOTIDE SEQUENCE [LARGE SCALE GENOMIC DNA]</scope>
    <source>
        <strain evidence="1 2">MZ8</strain>
    </source>
</reference>
<dbReference type="RefSeq" id="WP_090489434.1">
    <property type="nucleotide sequence ID" value="NZ_VTVE01000004.1"/>
</dbReference>
<proteinExistence type="predicted"/>
<name>A0A6M0LNZ9_PSEXY</name>
<evidence type="ECO:0000313" key="1">
    <source>
        <dbReference type="EMBL" id="NEX02541.1"/>
    </source>
</evidence>
<accession>A0A6M0LNZ9</accession>
<sequence>MNKEFLEEREFKKLLAAKKYKIYFQEESDCVIAETEVGDVVIAFSEYEYYSMNPEEIEQKIYEGIKSRSR</sequence>
<protein>
    <submittedName>
        <fullName evidence="1">Uncharacterized protein</fullName>
    </submittedName>
</protein>
<dbReference type="AlphaFoldDB" id="A0A6M0LNZ9"/>
<dbReference type="Proteomes" id="UP000473091">
    <property type="component" value="Unassembled WGS sequence"/>
</dbReference>
<organism evidence="1 2">
    <name type="scientific">Pseudobutyrivibrio xylanivorans</name>
    <dbReference type="NCBI Taxonomy" id="185007"/>
    <lineage>
        <taxon>Bacteria</taxon>
        <taxon>Bacillati</taxon>
        <taxon>Bacillota</taxon>
        <taxon>Clostridia</taxon>
        <taxon>Lachnospirales</taxon>
        <taxon>Lachnospiraceae</taxon>
        <taxon>Pseudobutyrivibrio</taxon>
    </lineage>
</organism>
<dbReference type="EMBL" id="VTVE01000004">
    <property type="protein sequence ID" value="NEX02541.1"/>
    <property type="molecule type" value="Genomic_DNA"/>
</dbReference>
<evidence type="ECO:0000313" key="2">
    <source>
        <dbReference type="Proteomes" id="UP000473091"/>
    </source>
</evidence>
<comment type="caution">
    <text evidence="1">The sequence shown here is derived from an EMBL/GenBank/DDBJ whole genome shotgun (WGS) entry which is preliminary data.</text>
</comment>